<dbReference type="InterPro" id="IPR002885">
    <property type="entry name" value="PPR_rpt"/>
</dbReference>
<reference evidence="3 4" key="1">
    <citation type="journal article" date="2019" name="Plant Biotechnol. J.">
        <title>The red bayberry genome and genetic basis of sex determination.</title>
        <authorList>
            <person name="Jia H.M."/>
            <person name="Jia H.J."/>
            <person name="Cai Q.L."/>
            <person name="Wang Y."/>
            <person name="Zhao H.B."/>
            <person name="Yang W.F."/>
            <person name="Wang G.Y."/>
            <person name="Li Y.H."/>
            <person name="Zhan D.L."/>
            <person name="Shen Y.T."/>
            <person name="Niu Q.F."/>
            <person name="Chang L."/>
            <person name="Qiu J."/>
            <person name="Zhao L."/>
            <person name="Xie H.B."/>
            <person name="Fu W.Y."/>
            <person name="Jin J."/>
            <person name="Li X.W."/>
            <person name="Jiao Y."/>
            <person name="Zhou C.C."/>
            <person name="Tu T."/>
            <person name="Chai C.Y."/>
            <person name="Gao J.L."/>
            <person name="Fan L.J."/>
            <person name="van de Weg E."/>
            <person name="Wang J.Y."/>
            <person name="Gao Z.S."/>
        </authorList>
    </citation>
    <scope>NUCLEOTIDE SEQUENCE [LARGE SCALE GENOMIC DNA]</scope>
    <source>
        <tissue evidence="3">Leaves</tissue>
    </source>
</reference>
<organism evidence="3 4">
    <name type="scientific">Morella rubra</name>
    <name type="common">Chinese bayberry</name>
    <dbReference type="NCBI Taxonomy" id="262757"/>
    <lineage>
        <taxon>Eukaryota</taxon>
        <taxon>Viridiplantae</taxon>
        <taxon>Streptophyta</taxon>
        <taxon>Embryophyta</taxon>
        <taxon>Tracheophyta</taxon>
        <taxon>Spermatophyta</taxon>
        <taxon>Magnoliopsida</taxon>
        <taxon>eudicotyledons</taxon>
        <taxon>Gunneridae</taxon>
        <taxon>Pentapetalae</taxon>
        <taxon>rosids</taxon>
        <taxon>fabids</taxon>
        <taxon>Fagales</taxon>
        <taxon>Myricaceae</taxon>
        <taxon>Morella</taxon>
    </lineage>
</organism>
<dbReference type="Gene3D" id="1.25.40.10">
    <property type="entry name" value="Tetratricopeptide repeat domain"/>
    <property type="match status" value="2"/>
</dbReference>
<proteinExistence type="predicted"/>
<dbReference type="GO" id="GO:0003723">
    <property type="term" value="F:RNA binding"/>
    <property type="evidence" value="ECO:0007669"/>
    <property type="project" value="InterPro"/>
</dbReference>
<dbReference type="Pfam" id="PF13812">
    <property type="entry name" value="PPR_3"/>
    <property type="match status" value="1"/>
</dbReference>
<dbReference type="Pfam" id="PF01535">
    <property type="entry name" value="PPR"/>
    <property type="match status" value="1"/>
</dbReference>
<dbReference type="Pfam" id="PF13041">
    <property type="entry name" value="PPR_2"/>
    <property type="match status" value="1"/>
</dbReference>
<feature type="repeat" description="PPR" evidence="2">
    <location>
        <begin position="233"/>
        <end position="267"/>
    </location>
</feature>
<dbReference type="InterPro" id="IPR046960">
    <property type="entry name" value="PPR_At4g14850-like_plant"/>
</dbReference>
<dbReference type="AlphaFoldDB" id="A0A6A1VUU4"/>
<dbReference type="PROSITE" id="PS51375">
    <property type="entry name" value="PPR"/>
    <property type="match status" value="3"/>
</dbReference>
<accession>A0A6A1VUU4</accession>
<evidence type="ECO:0000313" key="3">
    <source>
        <dbReference type="EMBL" id="KAB1215308.1"/>
    </source>
</evidence>
<comment type="caution">
    <text evidence="3">The sequence shown here is derived from an EMBL/GenBank/DDBJ whole genome shotgun (WGS) entry which is preliminary data.</text>
</comment>
<feature type="repeat" description="PPR" evidence="2">
    <location>
        <begin position="93"/>
        <end position="127"/>
    </location>
</feature>
<sequence length="267" mass="30143">MAATLACAYFYDSNAAGMVSRKQVETMKTVRKSGLVKHQKFCRSASLTRNRSNDEKGLVEPRTGSPTEALCNFVDSGCMGDALYLFEKINHFDSYIWNVMIRGLTNNGFFTEAIQFYGRMEYEGVRADNFTYPFVIKACTGLLSLTEGQKVHGKLVKIGLDLDVYVCNSLTVMYAKVQCIEFAERIFGEMTAQGMKPDRFSMISALGACSLERCLQSGKEIHCHVLRCGFQVDIMVQTSLMDMYSKCSRMDYAERLFDRMFPKNVVA</sequence>
<dbReference type="InterPro" id="IPR011990">
    <property type="entry name" value="TPR-like_helical_dom_sf"/>
</dbReference>
<keyword evidence="4" id="KW-1185">Reference proteome</keyword>
<gene>
    <name evidence="3" type="ORF">CJ030_MR4G018388</name>
</gene>
<dbReference type="OrthoDB" id="185373at2759"/>
<keyword evidence="1" id="KW-0677">Repeat</keyword>
<dbReference type="GO" id="GO:0009451">
    <property type="term" value="P:RNA modification"/>
    <property type="evidence" value="ECO:0007669"/>
    <property type="project" value="InterPro"/>
</dbReference>
<evidence type="ECO:0000313" key="4">
    <source>
        <dbReference type="Proteomes" id="UP000516437"/>
    </source>
</evidence>
<dbReference type="PANTHER" id="PTHR47926:SF359">
    <property type="entry name" value="PENTACOTRIPEPTIDE-REPEAT REGION OF PRORP DOMAIN-CONTAINING PROTEIN"/>
    <property type="match status" value="1"/>
</dbReference>
<evidence type="ECO:0000256" key="1">
    <source>
        <dbReference type="ARBA" id="ARBA00022737"/>
    </source>
</evidence>
<feature type="repeat" description="PPR" evidence="2">
    <location>
        <begin position="163"/>
        <end position="197"/>
    </location>
</feature>
<dbReference type="NCBIfam" id="TIGR00756">
    <property type="entry name" value="PPR"/>
    <property type="match status" value="2"/>
</dbReference>
<dbReference type="EMBL" id="RXIC02000022">
    <property type="protein sequence ID" value="KAB1215308.1"/>
    <property type="molecule type" value="Genomic_DNA"/>
</dbReference>
<evidence type="ECO:0000256" key="2">
    <source>
        <dbReference type="PROSITE-ProRule" id="PRU00708"/>
    </source>
</evidence>
<dbReference type="Proteomes" id="UP000516437">
    <property type="component" value="Chromosome 4"/>
</dbReference>
<protein>
    <recommendedName>
        <fullName evidence="5">Pentatricopeptide repeat-containing protein</fullName>
    </recommendedName>
</protein>
<evidence type="ECO:0008006" key="5">
    <source>
        <dbReference type="Google" id="ProtNLM"/>
    </source>
</evidence>
<name>A0A6A1VUU4_9ROSI</name>
<dbReference type="PANTHER" id="PTHR47926">
    <property type="entry name" value="PENTATRICOPEPTIDE REPEAT-CONTAINING PROTEIN"/>
    <property type="match status" value="1"/>
</dbReference>